<dbReference type="InterPro" id="IPR036312">
    <property type="entry name" value="Bifun_inhib/LTP/seed_sf"/>
</dbReference>
<organism evidence="3 4">
    <name type="scientific">Glycine soja</name>
    <name type="common">Wild soybean</name>
    <dbReference type="NCBI Taxonomy" id="3848"/>
    <lineage>
        <taxon>Eukaryota</taxon>
        <taxon>Viridiplantae</taxon>
        <taxon>Streptophyta</taxon>
        <taxon>Embryophyta</taxon>
        <taxon>Tracheophyta</taxon>
        <taxon>Spermatophyta</taxon>
        <taxon>Magnoliopsida</taxon>
        <taxon>eudicotyledons</taxon>
        <taxon>Gunneridae</taxon>
        <taxon>Pentapetalae</taxon>
        <taxon>rosids</taxon>
        <taxon>fabids</taxon>
        <taxon>Fabales</taxon>
        <taxon>Fabaceae</taxon>
        <taxon>Papilionoideae</taxon>
        <taxon>50 kb inversion clade</taxon>
        <taxon>NPAAA clade</taxon>
        <taxon>indigoferoid/millettioid clade</taxon>
        <taxon>Phaseoleae</taxon>
        <taxon>Glycine</taxon>
        <taxon>Glycine subgen. Soja</taxon>
    </lineage>
</organism>
<dbReference type="Gene3D" id="1.10.110.10">
    <property type="entry name" value="Plant lipid-transfer and hydrophobic proteins"/>
    <property type="match status" value="1"/>
</dbReference>
<feature type="signal peptide" evidence="1">
    <location>
        <begin position="1"/>
        <end position="21"/>
    </location>
</feature>
<reference evidence="3 4" key="1">
    <citation type="submission" date="2018-09" db="EMBL/GenBank/DDBJ databases">
        <title>A high-quality reference genome of wild soybean provides a powerful tool to mine soybean genomes.</title>
        <authorList>
            <person name="Xie M."/>
            <person name="Chung C.Y.L."/>
            <person name="Li M.-W."/>
            <person name="Wong F.-L."/>
            <person name="Chan T.-F."/>
            <person name="Lam H.-M."/>
        </authorList>
    </citation>
    <scope>NUCLEOTIDE SEQUENCE [LARGE SCALE GENOMIC DNA]</scope>
    <source>
        <strain evidence="4">cv. W05</strain>
        <tissue evidence="3">Hypocotyl of etiolated seedlings</tissue>
    </source>
</reference>
<evidence type="ECO:0000256" key="1">
    <source>
        <dbReference type="SAM" id="SignalP"/>
    </source>
</evidence>
<gene>
    <name evidence="3" type="ORF">D0Y65_030800</name>
</gene>
<keyword evidence="4" id="KW-1185">Reference proteome</keyword>
<dbReference type="PANTHER" id="PTHR33286">
    <property type="entry name" value="BIFUNCTIONAL INHIBITOR/LIPID-TRANSFER PROTEIN/SEED STORAGE 2S ALBUMIN SUPERFAMILY PROTEIN"/>
    <property type="match status" value="1"/>
</dbReference>
<dbReference type="Proteomes" id="UP000289340">
    <property type="component" value="Chromosome 11"/>
</dbReference>
<dbReference type="AlphaFoldDB" id="A0A445I5G0"/>
<feature type="chain" id="PRO_5019428421" description="Bifunctional inhibitor/plant lipid transfer protein/seed storage helical domain-containing protein" evidence="1">
    <location>
        <begin position="22"/>
        <end position="131"/>
    </location>
</feature>
<dbReference type="Pfam" id="PF14368">
    <property type="entry name" value="LTP_2"/>
    <property type="match status" value="1"/>
</dbReference>
<accession>A0A445I5G0</accession>
<dbReference type="EMBL" id="QZWG01000011">
    <property type="protein sequence ID" value="RZB81205.1"/>
    <property type="molecule type" value="Genomic_DNA"/>
</dbReference>
<protein>
    <recommendedName>
        <fullName evidence="2">Bifunctional inhibitor/plant lipid transfer protein/seed storage helical domain-containing protein</fullName>
    </recommendedName>
</protein>
<keyword evidence="1" id="KW-0732">Signal</keyword>
<dbReference type="InterPro" id="IPR016140">
    <property type="entry name" value="Bifunc_inhib/LTP/seed_store"/>
</dbReference>
<feature type="domain" description="Bifunctional inhibitor/plant lipid transfer protein/seed storage helical" evidence="2">
    <location>
        <begin position="27"/>
        <end position="83"/>
    </location>
</feature>
<comment type="caution">
    <text evidence="3">The sequence shown here is derived from an EMBL/GenBank/DDBJ whole genome shotgun (WGS) entry which is preliminary data.</text>
</comment>
<name>A0A445I5G0_GLYSO</name>
<evidence type="ECO:0000259" key="2">
    <source>
        <dbReference type="Pfam" id="PF14368"/>
    </source>
</evidence>
<evidence type="ECO:0000313" key="4">
    <source>
        <dbReference type="Proteomes" id="UP000289340"/>
    </source>
</evidence>
<sequence length="131" mass="15095">MTNFNVKSIWLLPILAICVLSLCHDHKMVVAEDCEEELRGLNIECMYYMNKDDPSLLNPNGRCCKAITDAYPKLGCVCKNLSRKVVFPPYAGTYADLISWRRVMHCFSYCWRPLPADYKCNRFTVPNPPPK</sequence>
<evidence type="ECO:0000313" key="3">
    <source>
        <dbReference type="EMBL" id="RZB81205.1"/>
    </source>
</evidence>
<dbReference type="Gramene" id="XM_028331532.1">
    <property type="protein sequence ID" value="XP_028187333.1"/>
    <property type="gene ID" value="LOC114373951"/>
</dbReference>
<dbReference type="PANTHER" id="PTHR33286:SF1">
    <property type="entry name" value="OS01G0800600 PROTEIN"/>
    <property type="match status" value="1"/>
</dbReference>
<proteinExistence type="predicted"/>